<dbReference type="RefSeq" id="WP_146398505.1">
    <property type="nucleotide sequence ID" value="NZ_SJPQ01000001.1"/>
</dbReference>
<dbReference type="Pfam" id="PF00248">
    <property type="entry name" value="Aldo_ket_red"/>
    <property type="match status" value="1"/>
</dbReference>
<dbReference type="AlphaFoldDB" id="A0A5C5ZU46"/>
<reference evidence="2 3" key="1">
    <citation type="submission" date="2019-02" db="EMBL/GenBank/DDBJ databases">
        <title>Deep-cultivation of Planctomycetes and their phenomic and genomic characterization uncovers novel biology.</title>
        <authorList>
            <person name="Wiegand S."/>
            <person name="Jogler M."/>
            <person name="Boedeker C."/>
            <person name="Pinto D."/>
            <person name="Vollmers J."/>
            <person name="Rivas-Marin E."/>
            <person name="Kohn T."/>
            <person name="Peeters S.H."/>
            <person name="Heuer A."/>
            <person name="Rast P."/>
            <person name="Oberbeckmann S."/>
            <person name="Bunk B."/>
            <person name="Jeske O."/>
            <person name="Meyerdierks A."/>
            <person name="Storesund J.E."/>
            <person name="Kallscheuer N."/>
            <person name="Luecker S."/>
            <person name="Lage O.M."/>
            <person name="Pohl T."/>
            <person name="Merkel B.J."/>
            <person name="Hornburger P."/>
            <person name="Mueller R.-W."/>
            <person name="Bruemmer F."/>
            <person name="Labrenz M."/>
            <person name="Spormann A.M."/>
            <person name="Op Den Camp H."/>
            <person name="Overmann J."/>
            <person name="Amann R."/>
            <person name="Jetten M.S.M."/>
            <person name="Mascher T."/>
            <person name="Medema M.H."/>
            <person name="Devos D.P."/>
            <person name="Kaster A.-K."/>
            <person name="Ovreas L."/>
            <person name="Rohde M."/>
            <person name="Galperin M.Y."/>
            <person name="Jogler C."/>
        </authorList>
    </citation>
    <scope>NUCLEOTIDE SEQUENCE [LARGE SCALE GENOMIC DNA]</scope>
    <source>
        <strain evidence="2 3">Mal64</strain>
    </source>
</reference>
<dbReference type="GO" id="GO:0005829">
    <property type="term" value="C:cytosol"/>
    <property type="evidence" value="ECO:0007669"/>
    <property type="project" value="TreeGrafter"/>
</dbReference>
<dbReference type="EC" id="1.1.1.107" evidence="2"/>
<dbReference type="InterPro" id="IPR036812">
    <property type="entry name" value="NAD(P)_OxRdtase_dom_sf"/>
</dbReference>
<dbReference type="Gene3D" id="3.20.20.100">
    <property type="entry name" value="NADP-dependent oxidoreductase domain"/>
    <property type="match status" value="1"/>
</dbReference>
<evidence type="ECO:0000259" key="1">
    <source>
        <dbReference type="Pfam" id="PF00248"/>
    </source>
</evidence>
<dbReference type="SUPFAM" id="SSF51430">
    <property type="entry name" value="NAD(P)-linked oxidoreductase"/>
    <property type="match status" value="1"/>
</dbReference>
<sequence>MRQTPLGQTGLTLPALVHGTSCLGNLYELVEDETKLAIVRQWFACADEGAAVALDTAGKYGAGLAIEKIGESLRRLEIDPERVVLSNKLGWFRTPLTTPEPTFERGVWAGIEHDAEQRLGYQGVLDCWEQGNNLLGAPYRPQLVSIHDPDEHLAGAGSKTQRDDRLGEVLEGYRALGELRAAGEARAVGVGAKDWRVAREIAERVDLDWVMLANSLTIHRHPSELLAFVDELVAKGVTIINSAVFNAGFLVGGRYYDYRVPSKEVEADKPLFAWREKFLTLCREHDVEPSVACVRFALSPPGVAAVAMNTSRPERVGENTAAVEADAPDSFWRAAKQAGVIDAAYPYLAPTPAPSPRKMRC</sequence>
<keyword evidence="2" id="KW-0560">Oxidoreductase</keyword>
<comment type="caution">
    <text evidence="2">The sequence shown here is derived from an EMBL/GenBank/DDBJ whole genome shotgun (WGS) entry which is preliminary data.</text>
</comment>
<keyword evidence="3" id="KW-1185">Reference proteome</keyword>
<evidence type="ECO:0000313" key="3">
    <source>
        <dbReference type="Proteomes" id="UP000315440"/>
    </source>
</evidence>
<proteinExistence type="predicted"/>
<feature type="domain" description="NADP-dependent oxidoreductase" evidence="1">
    <location>
        <begin position="16"/>
        <end position="336"/>
    </location>
</feature>
<dbReference type="InterPro" id="IPR023210">
    <property type="entry name" value="NADP_OxRdtase_dom"/>
</dbReference>
<dbReference type="Proteomes" id="UP000315440">
    <property type="component" value="Unassembled WGS sequence"/>
</dbReference>
<dbReference type="OrthoDB" id="9772407at2"/>
<dbReference type="PANTHER" id="PTHR42686:SF1">
    <property type="entry name" value="GH17980P-RELATED"/>
    <property type="match status" value="1"/>
</dbReference>
<evidence type="ECO:0000313" key="2">
    <source>
        <dbReference type="EMBL" id="TWT91082.1"/>
    </source>
</evidence>
<dbReference type="CDD" id="cd19152">
    <property type="entry name" value="AKR_AKR15A"/>
    <property type="match status" value="1"/>
</dbReference>
<accession>A0A5C5ZU46</accession>
<protein>
    <submittedName>
        <fullName evidence="2">Pyridoxal 4-dehydrogenase</fullName>
        <ecNumber evidence="2">1.1.1.107</ecNumber>
    </submittedName>
</protein>
<dbReference type="PANTHER" id="PTHR42686">
    <property type="entry name" value="GH17980P-RELATED"/>
    <property type="match status" value="1"/>
</dbReference>
<organism evidence="2 3">
    <name type="scientific">Pseudobythopirellula maris</name>
    <dbReference type="NCBI Taxonomy" id="2527991"/>
    <lineage>
        <taxon>Bacteria</taxon>
        <taxon>Pseudomonadati</taxon>
        <taxon>Planctomycetota</taxon>
        <taxon>Planctomycetia</taxon>
        <taxon>Pirellulales</taxon>
        <taxon>Lacipirellulaceae</taxon>
        <taxon>Pseudobythopirellula</taxon>
    </lineage>
</organism>
<dbReference type="InterPro" id="IPR020471">
    <property type="entry name" value="AKR"/>
</dbReference>
<dbReference type="EMBL" id="SJPQ01000001">
    <property type="protein sequence ID" value="TWT91082.1"/>
    <property type="molecule type" value="Genomic_DNA"/>
</dbReference>
<dbReference type="GO" id="GO:0050235">
    <property type="term" value="F:pyridoxal 4-dehydrogenase activity"/>
    <property type="evidence" value="ECO:0007669"/>
    <property type="project" value="UniProtKB-EC"/>
</dbReference>
<name>A0A5C5ZU46_9BACT</name>
<gene>
    <name evidence="2" type="primary">pld1</name>
    <name evidence="2" type="ORF">Mal64_14810</name>
</gene>